<sequence>MSYRSHRLRPTAFAVAILCAAPHVFAEENTLSNVDVTATADSQSTLQSYRVPSTSNGALGDRSILDTPFSETAVTARQIADQQSNQISEVFKNDASVTAFGNAYAGESSGISIRGLQVDLLNGVKIDGLAAPVWGSDLPLEVFDQVELLKGLSGFMYGFGSPGGIINYVLKRPTNTPYRSVTLGYESDGVLKGAVDIGGRFDDNRFGYRVNAVQEQGDTAVDNGYVKRTTASVAADMRITPDLVWSVDAMYNKRHVDGAYYGVILGQDYGLDVAEPVKIPSALDGSKGLGSPFTYYETSYRVAGTNLAWSISPQWDARLDYRYSWQDRTNRDSAIFLTDNSGGYTELQWGGYSIYKYQTAQALLNGHLETGSIKHELVLGVAWQQQDSNYPNQSDSAGSTTLGSGNIYNMTVFANPNTDYSSSTYLASRTVQKSLFGSDTIKFNDHWSTILGLRYNKYDQDNYDTTGATSSTYDRSPVTPTIALIYKPVQQVSIYGSYVESLEQGGTAPIYATNANESLAPLKSKQYEAGVKAEYQNWGGSAAVFRINRGLEFVNTSGTFVQDGQTRYQGLELNGSVNLAKNWTLNGSTMWLDAKNVEASADIDGKRAYGAPRFQASANVEYAVPQIDKLTLLAGAQYVGDRALEADNSNIAPSYALYDLGARYVTAWNNTKVTLRLNLDNLTNEKYWLTSWGFILNQGEPRTVKASAQFDF</sequence>
<evidence type="ECO:0000256" key="1">
    <source>
        <dbReference type="ARBA" id="ARBA00004571"/>
    </source>
</evidence>
<evidence type="ECO:0000256" key="10">
    <source>
        <dbReference type="PROSITE-ProRule" id="PRU01360"/>
    </source>
</evidence>
<dbReference type="InterPro" id="IPR012910">
    <property type="entry name" value="Plug_dom"/>
</dbReference>
<dbReference type="NCBIfam" id="TIGR01783">
    <property type="entry name" value="TonB-siderophor"/>
    <property type="match status" value="1"/>
</dbReference>
<evidence type="ECO:0000256" key="8">
    <source>
        <dbReference type="ARBA" id="ARBA00023170"/>
    </source>
</evidence>
<evidence type="ECO:0000256" key="11">
    <source>
        <dbReference type="RuleBase" id="RU003357"/>
    </source>
</evidence>
<evidence type="ECO:0000256" key="12">
    <source>
        <dbReference type="SAM" id="SignalP"/>
    </source>
</evidence>
<evidence type="ECO:0000256" key="9">
    <source>
        <dbReference type="ARBA" id="ARBA00023237"/>
    </source>
</evidence>
<evidence type="ECO:0000256" key="3">
    <source>
        <dbReference type="ARBA" id="ARBA00022448"/>
    </source>
</evidence>
<comment type="caution">
    <text evidence="15">The sequence shown here is derived from an EMBL/GenBank/DDBJ whole genome shotgun (WGS) entry which is preliminary data.</text>
</comment>
<gene>
    <name evidence="15" type="ORF">GCM10010971_05690</name>
</gene>
<dbReference type="Pfam" id="PF00593">
    <property type="entry name" value="TonB_dep_Rec_b-barrel"/>
    <property type="match status" value="1"/>
</dbReference>
<dbReference type="InterPro" id="IPR010105">
    <property type="entry name" value="TonB_sidphr_rcpt"/>
</dbReference>
<keyword evidence="16" id="KW-1185">Reference proteome</keyword>
<dbReference type="Gene3D" id="2.170.130.10">
    <property type="entry name" value="TonB-dependent receptor, plug domain"/>
    <property type="match status" value="1"/>
</dbReference>
<keyword evidence="7 10" id="KW-0472">Membrane</keyword>
<dbReference type="PANTHER" id="PTHR32552">
    <property type="entry name" value="FERRICHROME IRON RECEPTOR-RELATED"/>
    <property type="match status" value="1"/>
</dbReference>
<keyword evidence="6 11" id="KW-0798">TonB box</keyword>
<accession>A0ABQ2PHN8</accession>
<evidence type="ECO:0000313" key="16">
    <source>
        <dbReference type="Proteomes" id="UP000621859"/>
    </source>
</evidence>
<dbReference type="Pfam" id="PF07715">
    <property type="entry name" value="Plug"/>
    <property type="match status" value="1"/>
</dbReference>
<dbReference type="PANTHER" id="PTHR32552:SF82">
    <property type="entry name" value="FCUA PROTEIN"/>
    <property type="match status" value="1"/>
</dbReference>
<evidence type="ECO:0000259" key="14">
    <source>
        <dbReference type="Pfam" id="PF07715"/>
    </source>
</evidence>
<dbReference type="CDD" id="cd01347">
    <property type="entry name" value="ligand_gated_channel"/>
    <property type="match status" value="1"/>
</dbReference>
<keyword evidence="8" id="KW-0675">Receptor</keyword>
<evidence type="ECO:0000256" key="6">
    <source>
        <dbReference type="ARBA" id="ARBA00023077"/>
    </source>
</evidence>
<dbReference type="EMBL" id="BMLY01000001">
    <property type="protein sequence ID" value="GGP24750.1"/>
    <property type="molecule type" value="Genomic_DNA"/>
</dbReference>
<feature type="signal peptide" evidence="12">
    <location>
        <begin position="1"/>
        <end position="26"/>
    </location>
</feature>
<comment type="subcellular location">
    <subcellularLocation>
        <location evidence="1 10">Cell outer membrane</location>
        <topology evidence="1 10">Multi-pass membrane protein</topology>
    </subcellularLocation>
</comment>
<protein>
    <submittedName>
        <fullName evidence="15">Ligand-gated channel</fullName>
    </submittedName>
</protein>
<feature type="chain" id="PRO_5047008457" evidence="12">
    <location>
        <begin position="27"/>
        <end position="712"/>
    </location>
</feature>
<dbReference type="InterPro" id="IPR037066">
    <property type="entry name" value="Plug_dom_sf"/>
</dbReference>
<organism evidence="15 16">
    <name type="scientific">Silvimonas amylolytica</name>
    <dbReference type="NCBI Taxonomy" id="449663"/>
    <lineage>
        <taxon>Bacteria</taxon>
        <taxon>Pseudomonadati</taxon>
        <taxon>Pseudomonadota</taxon>
        <taxon>Betaproteobacteria</taxon>
        <taxon>Neisseriales</taxon>
        <taxon>Chitinibacteraceae</taxon>
        <taxon>Silvimonas</taxon>
    </lineage>
</organism>
<dbReference type="InterPro" id="IPR036942">
    <property type="entry name" value="Beta-barrel_TonB_sf"/>
</dbReference>
<dbReference type="Proteomes" id="UP000621859">
    <property type="component" value="Unassembled WGS sequence"/>
</dbReference>
<reference evidence="16" key="1">
    <citation type="journal article" date="2019" name="Int. J. Syst. Evol. Microbiol.">
        <title>The Global Catalogue of Microorganisms (GCM) 10K type strain sequencing project: providing services to taxonomists for standard genome sequencing and annotation.</title>
        <authorList>
            <consortium name="The Broad Institute Genomics Platform"/>
            <consortium name="The Broad Institute Genome Sequencing Center for Infectious Disease"/>
            <person name="Wu L."/>
            <person name="Ma J."/>
        </authorList>
    </citation>
    <scope>NUCLEOTIDE SEQUENCE [LARGE SCALE GENOMIC DNA]</scope>
    <source>
        <strain evidence="16">CGMCC 1.8860</strain>
    </source>
</reference>
<keyword evidence="3 10" id="KW-0813">Transport</keyword>
<dbReference type="InterPro" id="IPR000531">
    <property type="entry name" value="Beta-barrel_TonB"/>
</dbReference>
<evidence type="ECO:0000256" key="4">
    <source>
        <dbReference type="ARBA" id="ARBA00022452"/>
    </source>
</evidence>
<name>A0ABQ2PHN8_9NEIS</name>
<keyword evidence="12" id="KW-0732">Signal</keyword>
<dbReference type="SUPFAM" id="SSF56935">
    <property type="entry name" value="Porins"/>
    <property type="match status" value="1"/>
</dbReference>
<feature type="domain" description="TonB-dependent receptor plug" evidence="14">
    <location>
        <begin position="65"/>
        <end position="165"/>
    </location>
</feature>
<dbReference type="RefSeq" id="WP_188688501.1">
    <property type="nucleotide sequence ID" value="NZ_BMLY01000001.1"/>
</dbReference>
<evidence type="ECO:0000259" key="13">
    <source>
        <dbReference type="Pfam" id="PF00593"/>
    </source>
</evidence>
<keyword evidence="4 10" id="KW-1134">Transmembrane beta strand</keyword>
<evidence type="ECO:0000313" key="15">
    <source>
        <dbReference type="EMBL" id="GGP24750.1"/>
    </source>
</evidence>
<keyword evidence="9 10" id="KW-0998">Cell outer membrane</keyword>
<dbReference type="Gene3D" id="2.40.170.20">
    <property type="entry name" value="TonB-dependent receptor, beta-barrel domain"/>
    <property type="match status" value="1"/>
</dbReference>
<feature type="domain" description="TonB-dependent receptor-like beta-barrel" evidence="13">
    <location>
        <begin position="265"/>
        <end position="682"/>
    </location>
</feature>
<evidence type="ECO:0000256" key="2">
    <source>
        <dbReference type="ARBA" id="ARBA00009810"/>
    </source>
</evidence>
<evidence type="ECO:0000256" key="7">
    <source>
        <dbReference type="ARBA" id="ARBA00023136"/>
    </source>
</evidence>
<keyword evidence="5 10" id="KW-0812">Transmembrane</keyword>
<proteinExistence type="inferred from homology"/>
<dbReference type="InterPro" id="IPR039426">
    <property type="entry name" value="TonB-dep_rcpt-like"/>
</dbReference>
<evidence type="ECO:0000256" key="5">
    <source>
        <dbReference type="ARBA" id="ARBA00022692"/>
    </source>
</evidence>
<dbReference type="PROSITE" id="PS52016">
    <property type="entry name" value="TONB_DEPENDENT_REC_3"/>
    <property type="match status" value="1"/>
</dbReference>
<comment type="similarity">
    <text evidence="2 10 11">Belongs to the TonB-dependent receptor family.</text>
</comment>